<dbReference type="Proteomes" id="UP000005709">
    <property type="component" value="Unassembled WGS sequence"/>
</dbReference>
<dbReference type="EMBL" id="ACYG01000027">
    <property type="protein sequence ID" value="EEV17346.1"/>
    <property type="molecule type" value="Genomic_DNA"/>
</dbReference>
<dbReference type="OrthoDB" id="1036575at2"/>
<accession>C8PII1</accession>
<feature type="domain" description="DUF5675" evidence="1">
    <location>
        <begin position="5"/>
        <end position="124"/>
    </location>
</feature>
<dbReference type="InterPro" id="IPR043732">
    <property type="entry name" value="DUF5675"/>
</dbReference>
<dbReference type="RefSeq" id="WP_005872436.1">
    <property type="nucleotide sequence ID" value="NZ_ACYG01000027.1"/>
</dbReference>
<dbReference type="Pfam" id="PF18925">
    <property type="entry name" value="DUF5675"/>
    <property type="match status" value="1"/>
</dbReference>
<comment type="caution">
    <text evidence="2">The sequence shown here is derived from an EMBL/GenBank/DDBJ whole genome shotgun (WGS) entry which is preliminary data.</text>
</comment>
<name>C8PII1_9BACT</name>
<dbReference type="AlphaFoldDB" id="C8PII1"/>
<evidence type="ECO:0000313" key="3">
    <source>
        <dbReference type="Proteomes" id="UP000005709"/>
    </source>
</evidence>
<evidence type="ECO:0000259" key="1">
    <source>
        <dbReference type="Pfam" id="PF18925"/>
    </source>
</evidence>
<proteinExistence type="predicted"/>
<keyword evidence="3" id="KW-1185">Reference proteome</keyword>
<dbReference type="eggNOG" id="ENOG5032UDK">
    <property type="taxonomic scope" value="Bacteria"/>
</dbReference>
<sequence>MVLEIVRFKEIDDMTLGRFVLRDGEREVLKGYTCEPAGPDTTQSGMDRRIPQGQYQIAWHESSKFRARLPLLYNEQVPKSRCILIHAGNTGSNTEGCVLLGSSLGTHGVKDSRAALSALLATVKGQEFIVKIKNEIER</sequence>
<protein>
    <recommendedName>
        <fullName evidence="1">DUF5675 domain-containing protein</fullName>
    </recommendedName>
</protein>
<evidence type="ECO:0000313" key="2">
    <source>
        <dbReference type="EMBL" id="EEV17346.1"/>
    </source>
</evidence>
<gene>
    <name evidence="2" type="ORF">CAMGR0001_1642</name>
</gene>
<organism evidence="2 3">
    <name type="scientific">Campylobacter gracilis RM3268</name>
    <dbReference type="NCBI Taxonomy" id="553220"/>
    <lineage>
        <taxon>Bacteria</taxon>
        <taxon>Pseudomonadati</taxon>
        <taxon>Campylobacterota</taxon>
        <taxon>Epsilonproteobacteria</taxon>
        <taxon>Campylobacterales</taxon>
        <taxon>Campylobacteraceae</taxon>
        <taxon>Campylobacter</taxon>
    </lineage>
</organism>
<reference evidence="2 3" key="1">
    <citation type="submission" date="2009-07" db="EMBL/GenBank/DDBJ databases">
        <authorList>
            <person name="Madupu R."/>
            <person name="Sebastian Y."/>
            <person name="Durkin A.S."/>
            <person name="Torralba M."/>
            <person name="Methe B."/>
            <person name="Sutton G.G."/>
            <person name="Strausberg R.L."/>
            <person name="Nelson K.E."/>
        </authorList>
    </citation>
    <scope>NUCLEOTIDE SEQUENCE [LARGE SCALE GENOMIC DNA]</scope>
    <source>
        <strain evidence="2 3">RM3268</strain>
    </source>
</reference>
<dbReference type="STRING" id="824.CGRAC_0633"/>